<evidence type="ECO:0000313" key="2">
    <source>
        <dbReference type="Proteomes" id="UP001178461"/>
    </source>
</evidence>
<feature type="non-terminal residue" evidence="1">
    <location>
        <position position="52"/>
    </location>
</feature>
<gene>
    <name evidence="1" type="ORF">PODLI_1B011840</name>
</gene>
<dbReference type="EMBL" id="OX395132">
    <property type="protein sequence ID" value="CAI5780172.1"/>
    <property type="molecule type" value="Genomic_DNA"/>
</dbReference>
<proteinExistence type="predicted"/>
<reference evidence="1" key="1">
    <citation type="submission" date="2022-12" db="EMBL/GenBank/DDBJ databases">
        <authorList>
            <person name="Alioto T."/>
            <person name="Alioto T."/>
            <person name="Gomez Garrido J."/>
        </authorList>
    </citation>
    <scope>NUCLEOTIDE SEQUENCE</scope>
</reference>
<evidence type="ECO:0000313" key="1">
    <source>
        <dbReference type="EMBL" id="CAI5780172.1"/>
    </source>
</evidence>
<organism evidence="1 2">
    <name type="scientific">Podarcis lilfordi</name>
    <name type="common">Lilford's wall lizard</name>
    <dbReference type="NCBI Taxonomy" id="74358"/>
    <lineage>
        <taxon>Eukaryota</taxon>
        <taxon>Metazoa</taxon>
        <taxon>Chordata</taxon>
        <taxon>Craniata</taxon>
        <taxon>Vertebrata</taxon>
        <taxon>Euteleostomi</taxon>
        <taxon>Lepidosauria</taxon>
        <taxon>Squamata</taxon>
        <taxon>Bifurcata</taxon>
        <taxon>Unidentata</taxon>
        <taxon>Episquamata</taxon>
        <taxon>Laterata</taxon>
        <taxon>Lacertibaenia</taxon>
        <taxon>Lacertidae</taxon>
        <taxon>Podarcis</taxon>
    </lineage>
</organism>
<sequence>MLLARLRESTGDGCSSNKSSELPWIHAVQVWRFSLRFNKHIPIHDPMDPGLE</sequence>
<name>A0AA35PCZ1_9SAUR</name>
<accession>A0AA35PCZ1</accession>
<keyword evidence="2" id="KW-1185">Reference proteome</keyword>
<dbReference type="AlphaFoldDB" id="A0AA35PCZ1"/>
<protein>
    <submittedName>
        <fullName evidence="1">Uncharacterized protein</fullName>
    </submittedName>
</protein>
<dbReference type="Proteomes" id="UP001178461">
    <property type="component" value="Chromosome 7"/>
</dbReference>